<evidence type="ECO:0000256" key="9">
    <source>
        <dbReference type="HAMAP-Rule" id="MF_00106"/>
    </source>
</evidence>
<comment type="cofactor">
    <cofactor evidence="9">
        <name>Fe(2+)</name>
        <dbReference type="ChEBI" id="CHEBI:29033"/>
    </cofactor>
    <cofactor evidence="9">
        <name>Mn(2+)</name>
        <dbReference type="ChEBI" id="CHEBI:29035"/>
    </cofactor>
</comment>
<dbReference type="UniPathway" id="UPA00246"/>
<gene>
    <name evidence="9" type="primary">uxuA</name>
    <name evidence="10" type="ORF">DSM02_1799</name>
</gene>
<comment type="caution">
    <text evidence="10">The sequence shown here is derived from an EMBL/GenBank/DDBJ whole genome shotgun (WGS) entry which is preliminary data.</text>
</comment>
<evidence type="ECO:0000256" key="6">
    <source>
        <dbReference type="ARBA" id="ARBA00023004"/>
    </source>
</evidence>
<dbReference type="EC" id="4.2.1.8" evidence="5 9"/>
<evidence type="ECO:0000256" key="7">
    <source>
        <dbReference type="ARBA" id="ARBA00023211"/>
    </source>
</evidence>
<dbReference type="PANTHER" id="PTHR30387:SF2">
    <property type="entry name" value="MANNONATE DEHYDRATASE"/>
    <property type="match status" value="1"/>
</dbReference>
<evidence type="ECO:0000256" key="2">
    <source>
        <dbReference type="ARBA" id="ARBA00002713"/>
    </source>
</evidence>
<dbReference type="PIRSF" id="PIRSF016049">
    <property type="entry name" value="Man_dehyd"/>
    <property type="match status" value="1"/>
</dbReference>
<dbReference type="HAMAP" id="MF_00106">
    <property type="entry name" value="UxuA"/>
    <property type="match status" value="1"/>
</dbReference>
<keyword evidence="8 9" id="KW-0456">Lyase</keyword>
<protein>
    <recommendedName>
        <fullName evidence="5 9">Mannonate dehydratase</fullName>
        <ecNumber evidence="5 9">4.2.1.8</ecNumber>
    </recommendedName>
    <alternativeName>
        <fullName evidence="9">D-mannonate hydro-lyase</fullName>
    </alternativeName>
</protein>
<dbReference type="InterPro" id="IPR004628">
    <property type="entry name" value="Man_deHydtase"/>
</dbReference>
<dbReference type="GO" id="GO:0030145">
    <property type="term" value="F:manganese ion binding"/>
    <property type="evidence" value="ECO:0007669"/>
    <property type="project" value="TreeGrafter"/>
</dbReference>
<proteinExistence type="inferred from homology"/>
<evidence type="ECO:0000313" key="11">
    <source>
        <dbReference type="Proteomes" id="UP000289859"/>
    </source>
</evidence>
<comment type="pathway">
    <text evidence="3 9">Carbohydrate metabolism; pentose and glucuronate interconversion.</text>
</comment>
<sequence length="380" mass="43366">MRWYGERDVLSLEDLRQAGISGIVTALHHIPVGDIWTPEEIEKTRTKIEDAGMIWEVVESLPVHENIKKRTGNFEELIEKYKVSLKNLADQGIYTITYNFMPILDWVRTDHRFKNEAGAEILKYDPVKFRAFDLFILKRPGAEADYNKYQINEAKQKFESFSEEDIKVLKNSVMLGLPGSTEDFTTEDLLTQLEEYKDIDEDKLREHLVLFLEAVTPTAEAVGSKLAIHPDDPPFSVLGLPRIVSKATDLDFIFSNIESTACGLCYCTGSLGANPANQLVDIFEKYKERVHFLHLRNVRKFEDGTFFESDHLDGDVPMKQVLQHIMNYAASTGKKIPMRPDHGYLHTLEKDKPYYVGYSFIGRLKGLAELTGLELGLQPS</sequence>
<keyword evidence="6 9" id="KW-0408">Iron</keyword>
<evidence type="ECO:0000256" key="5">
    <source>
        <dbReference type="ARBA" id="ARBA00012927"/>
    </source>
</evidence>
<evidence type="ECO:0000256" key="4">
    <source>
        <dbReference type="ARBA" id="ARBA00007389"/>
    </source>
</evidence>
<dbReference type="GO" id="GO:0008927">
    <property type="term" value="F:mannonate dehydratase activity"/>
    <property type="evidence" value="ECO:0007669"/>
    <property type="project" value="UniProtKB-UniRule"/>
</dbReference>
<dbReference type="EMBL" id="QOVK01000006">
    <property type="protein sequence ID" value="RXG22200.1"/>
    <property type="molecule type" value="Genomic_DNA"/>
</dbReference>
<dbReference type="Pfam" id="PF03786">
    <property type="entry name" value="UxuA"/>
    <property type="match status" value="1"/>
</dbReference>
<dbReference type="Gene3D" id="3.20.20.150">
    <property type="entry name" value="Divalent-metal-dependent TIM barrel enzymes"/>
    <property type="match status" value="1"/>
</dbReference>
<evidence type="ECO:0000256" key="8">
    <source>
        <dbReference type="ARBA" id="ARBA00023239"/>
    </source>
</evidence>
<keyword evidence="7 9" id="KW-0464">Manganese</keyword>
<dbReference type="AlphaFoldDB" id="A0A4Q0P6D7"/>
<comment type="function">
    <text evidence="2 9">Catalyzes the dehydration of D-mannonate.</text>
</comment>
<reference evidence="10 11" key="1">
    <citation type="submission" date="2018-07" db="EMBL/GenBank/DDBJ databases">
        <title>Leeuwenhoekiella genomics.</title>
        <authorList>
            <person name="Tahon G."/>
            <person name="Willems A."/>
        </authorList>
    </citation>
    <scope>NUCLEOTIDE SEQUENCE [LARGE SCALE GENOMIC DNA]</scope>
    <source>
        <strain evidence="10 11">LMG 29608</strain>
    </source>
</reference>
<dbReference type="PANTHER" id="PTHR30387">
    <property type="entry name" value="MANNONATE DEHYDRATASE"/>
    <property type="match status" value="1"/>
</dbReference>
<comment type="similarity">
    <text evidence="4 9">Belongs to the mannonate dehydratase family.</text>
</comment>
<dbReference type="InterPro" id="IPR036237">
    <property type="entry name" value="Xyl_isomerase-like_sf"/>
</dbReference>
<comment type="catalytic activity">
    <reaction evidence="1 9">
        <text>D-mannonate = 2-dehydro-3-deoxy-D-gluconate + H2O</text>
        <dbReference type="Rhea" id="RHEA:20097"/>
        <dbReference type="ChEBI" id="CHEBI:15377"/>
        <dbReference type="ChEBI" id="CHEBI:17767"/>
        <dbReference type="ChEBI" id="CHEBI:57990"/>
        <dbReference type="EC" id="4.2.1.8"/>
    </reaction>
</comment>
<evidence type="ECO:0000313" key="10">
    <source>
        <dbReference type="EMBL" id="RXG22200.1"/>
    </source>
</evidence>
<organism evidence="10 11">
    <name type="scientific">Leeuwenhoekiella polynyae</name>
    <dbReference type="NCBI Taxonomy" id="1550906"/>
    <lineage>
        <taxon>Bacteria</taxon>
        <taxon>Pseudomonadati</taxon>
        <taxon>Bacteroidota</taxon>
        <taxon>Flavobacteriia</taxon>
        <taxon>Flavobacteriales</taxon>
        <taxon>Flavobacteriaceae</taxon>
        <taxon>Leeuwenhoekiella</taxon>
    </lineage>
</organism>
<dbReference type="Proteomes" id="UP000289859">
    <property type="component" value="Unassembled WGS sequence"/>
</dbReference>
<dbReference type="NCBIfam" id="NF003027">
    <property type="entry name" value="PRK03906.1"/>
    <property type="match status" value="1"/>
</dbReference>
<dbReference type="GO" id="GO:0042840">
    <property type="term" value="P:D-glucuronate catabolic process"/>
    <property type="evidence" value="ECO:0007669"/>
    <property type="project" value="TreeGrafter"/>
</dbReference>
<dbReference type="GO" id="GO:0008198">
    <property type="term" value="F:ferrous iron binding"/>
    <property type="evidence" value="ECO:0007669"/>
    <property type="project" value="TreeGrafter"/>
</dbReference>
<accession>A0A4Q0P6D7</accession>
<name>A0A4Q0P6D7_9FLAO</name>
<evidence type="ECO:0000256" key="1">
    <source>
        <dbReference type="ARBA" id="ARBA00001794"/>
    </source>
</evidence>
<dbReference type="NCBIfam" id="TIGR00695">
    <property type="entry name" value="uxuA"/>
    <property type="match status" value="1"/>
</dbReference>
<evidence type="ECO:0000256" key="3">
    <source>
        <dbReference type="ARBA" id="ARBA00004892"/>
    </source>
</evidence>
<keyword evidence="11" id="KW-1185">Reference proteome</keyword>
<dbReference type="SUPFAM" id="SSF51658">
    <property type="entry name" value="Xylose isomerase-like"/>
    <property type="match status" value="1"/>
</dbReference>